<evidence type="ECO:0000313" key="5">
    <source>
        <dbReference type="Proteomes" id="UP001431181"/>
    </source>
</evidence>
<keyword evidence="5" id="KW-1185">Reference proteome</keyword>
<comment type="caution">
    <text evidence="4">The sequence shown here is derived from an EMBL/GenBank/DDBJ whole genome shotgun (WGS) entry which is preliminary data.</text>
</comment>
<dbReference type="InterPro" id="IPR040452">
    <property type="entry name" value="SfsA_C"/>
</dbReference>
<evidence type="ECO:0000259" key="2">
    <source>
        <dbReference type="Pfam" id="PF03749"/>
    </source>
</evidence>
<dbReference type="Gene3D" id="2.40.50.580">
    <property type="match status" value="1"/>
</dbReference>
<dbReference type="PANTHER" id="PTHR30545:SF2">
    <property type="entry name" value="SUGAR FERMENTATION STIMULATION PROTEIN A"/>
    <property type="match status" value="1"/>
</dbReference>
<dbReference type="EMBL" id="JAPEUL010000006">
    <property type="protein sequence ID" value="MCW4628935.1"/>
    <property type="molecule type" value="Genomic_DNA"/>
</dbReference>
<reference evidence="4" key="1">
    <citation type="submission" date="2022-11" db="EMBL/GenBank/DDBJ databases">
        <title>Marinomonas sp. nov., isolated from marine algae.</title>
        <authorList>
            <person name="Choi D.G."/>
            <person name="Kim J.M."/>
            <person name="Lee J.K."/>
            <person name="Baek J.H."/>
            <person name="Jeon C.O."/>
        </authorList>
    </citation>
    <scope>NUCLEOTIDE SEQUENCE</scope>
    <source>
        <strain evidence="4">KJ51-3</strain>
    </source>
</reference>
<dbReference type="PANTHER" id="PTHR30545">
    <property type="entry name" value="SUGAR FERMENTATION STIMULATION PROTEIN A"/>
    <property type="match status" value="1"/>
</dbReference>
<sequence>MEFPTPLIEGRLLKRYKRFLADIELPSGEVVVAHCPNTGSMKRCQQENARVWLSKSDNPKRKLAYTWELVEVDEQYLACINTGYPNKLVGEAIANGVVEELTGYVEQKAEVKYGEKSRIDWLLTGGDGQKCYVEVKNVTLLEEDGIGYFPDAVTDRGRKHLYELANMVAEGHRAVMFFCVSHTGIDSVTPAVHIDKKYAQACMEVIEKGVEVIAYQVAIDTKGMAVARSVPVKMPKLT</sequence>
<protein>
    <recommendedName>
        <fullName evidence="1">Sugar fermentation stimulation protein homolog</fullName>
    </recommendedName>
</protein>
<name>A0ABT3KEK1_9GAMM</name>
<dbReference type="InterPro" id="IPR005224">
    <property type="entry name" value="SfsA"/>
</dbReference>
<comment type="similarity">
    <text evidence="1">Belongs to the SfsA family.</text>
</comment>
<proteinExistence type="inferred from homology"/>
<accession>A0ABT3KEK1</accession>
<dbReference type="NCBIfam" id="TIGR00230">
    <property type="entry name" value="sfsA"/>
    <property type="match status" value="1"/>
</dbReference>
<organism evidence="4 5">
    <name type="scientific">Marinomonas rhodophyticola</name>
    <dbReference type="NCBI Taxonomy" id="2992803"/>
    <lineage>
        <taxon>Bacteria</taxon>
        <taxon>Pseudomonadati</taxon>
        <taxon>Pseudomonadota</taxon>
        <taxon>Gammaproteobacteria</taxon>
        <taxon>Oceanospirillales</taxon>
        <taxon>Oceanospirillaceae</taxon>
        <taxon>Marinomonas</taxon>
    </lineage>
</organism>
<dbReference type="Pfam" id="PF03749">
    <property type="entry name" value="SfsA"/>
    <property type="match status" value="1"/>
</dbReference>
<dbReference type="Proteomes" id="UP001431181">
    <property type="component" value="Unassembled WGS sequence"/>
</dbReference>
<dbReference type="RefSeq" id="WP_265218137.1">
    <property type="nucleotide sequence ID" value="NZ_JAPEUL010000006.1"/>
</dbReference>
<dbReference type="InterPro" id="IPR041465">
    <property type="entry name" value="SfsA_N"/>
</dbReference>
<dbReference type="HAMAP" id="MF_00095">
    <property type="entry name" value="SfsA"/>
    <property type="match status" value="1"/>
</dbReference>
<dbReference type="CDD" id="cd22359">
    <property type="entry name" value="SfsA-like_bacterial"/>
    <property type="match status" value="1"/>
</dbReference>
<feature type="domain" description="SfsA N-terminal OB" evidence="3">
    <location>
        <begin position="13"/>
        <end position="79"/>
    </location>
</feature>
<evidence type="ECO:0000256" key="1">
    <source>
        <dbReference type="HAMAP-Rule" id="MF_00095"/>
    </source>
</evidence>
<evidence type="ECO:0000259" key="3">
    <source>
        <dbReference type="Pfam" id="PF17746"/>
    </source>
</evidence>
<dbReference type="Gene3D" id="3.40.1350.60">
    <property type="match status" value="1"/>
</dbReference>
<dbReference type="Pfam" id="PF17746">
    <property type="entry name" value="SfsA_N"/>
    <property type="match status" value="1"/>
</dbReference>
<gene>
    <name evidence="1 4" type="primary">sfsA</name>
    <name evidence="4" type="ORF">ONZ52_08095</name>
</gene>
<evidence type="ECO:0000313" key="4">
    <source>
        <dbReference type="EMBL" id="MCW4628935.1"/>
    </source>
</evidence>
<feature type="domain" description="Sugar fermentation stimulation protein C-terminal" evidence="2">
    <location>
        <begin position="84"/>
        <end position="222"/>
    </location>
</feature>